<protein>
    <submittedName>
        <fullName evidence="1">Uncharacterized protein</fullName>
    </submittedName>
</protein>
<dbReference type="Proteomes" id="UP000327439">
    <property type="component" value="Chromosome D07"/>
</dbReference>
<sequence length="29" mass="3635">MLMMDFMSCKTPKNRFRLKCLMWFENEFG</sequence>
<organism evidence="1 2">
    <name type="scientific">Gossypium barbadense</name>
    <name type="common">Sea Island cotton</name>
    <name type="synonym">Hibiscus barbadensis</name>
    <dbReference type="NCBI Taxonomy" id="3634"/>
    <lineage>
        <taxon>Eukaryota</taxon>
        <taxon>Viridiplantae</taxon>
        <taxon>Streptophyta</taxon>
        <taxon>Embryophyta</taxon>
        <taxon>Tracheophyta</taxon>
        <taxon>Spermatophyta</taxon>
        <taxon>Magnoliopsida</taxon>
        <taxon>eudicotyledons</taxon>
        <taxon>Gunneridae</taxon>
        <taxon>Pentapetalae</taxon>
        <taxon>rosids</taxon>
        <taxon>malvids</taxon>
        <taxon>Malvales</taxon>
        <taxon>Malvaceae</taxon>
        <taxon>Malvoideae</taxon>
        <taxon>Gossypium</taxon>
    </lineage>
</organism>
<gene>
    <name evidence="1" type="ORF">ES319_D07G045100v1</name>
</gene>
<dbReference type="AlphaFoldDB" id="A0A5J5QMF7"/>
<keyword evidence="2" id="KW-1185">Reference proteome</keyword>
<proteinExistence type="predicted"/>
<evidence type="ECO:0000313" key="2">
    <source>
        <dbReference type="Proteomes" id="UP000327439"/>
    </source>
</evidence>
<name>A0A5J5QMF7_GOSBA</name>
<dbReference type="EMBL" id="CM018221">
    <property type="protein sequence ID" value="KAB2020106.1"/>
    <property type="molecule type" value="Genomic_DNA"/>
</dbReference>
<accession>A0A5J5QMF7</accession>
<reference evidence="2" key="1">
    <citation type="journal article" date="2020" name="Nat. Genet.">
        <title>Genomic diversifications of five Gossypium allopolyploid species and their impact on cotton improvement.</title>
        <authorList>
            <person name="Chen Z.J."/>
            <person name="Sreedasyam A."/>
            <person name="Ando A."/>
            <person name="Song Q."/>
            <person name="De Santiago L.M."/>
            <person name="Hulse-Kemp A.M."/>
            <person name="Ding M."/>
            <person name="Ye W."/>
            <person name="Kirkbride R.C."/>
            <person name="Jenkins J."/>
            <person name="Plott C."/>
            <person name="Lovell J."/>
            <person name="Lin Y.M."/>
            <person name="Vaughn R."/>
            <person name="Liu B."/>
            <person name="Simpson S."/>
            <person name="Scheffler B.E."/>
            <person name="Wen L."/>
            <person name="Saski C.A."/>
            <person name="Grover C.E."/>
            <person name="Hu G."/>
            <person name="Conover J.L."/>
            <person name="Carlson J.W."/>
            <person name="Shu S."/>
            <person name="Boston L.B."/>
            <person name="Williams M."/>
            <person name="Peterson D.G."/>
            <person name="McGee K."/>
            <person name="Jones D.C."/>
            <person name="Wendel J.F."/>
            <person name="Stelly D.M."/>
            <person name="Grimwood J."/>
            <person name="Schmutz J."/>
        </authorList>
    </citation>
    <scope>NUCLEOTIDE SEQUENCE [LARGE SCALE GENOMIC DNA]</scope>
    <source>
        <strain evidence="2">cv. 3-79</strain>
    </source>
</reference>
<evidence type="ECO:0000313" key="1">
    <source>
        <dbReference type="EMBL" id="KAB2020106.1"/>
    </source>
</evidence>